<reference evidence="1 2" key="1">
    <citation type="journal article" date="2023" name="Science">
        <title>Complex scaffold remodeling in plant triterpene biosynthesis.</title>
        <authorList>
            <person name="De La Pena R."/>
            <person name="Hodgson H."/>
            <person name="Liu J.C."/>
            <person name="Stephenson M.J."/>
            <person name="Martin A.C."/>
            <person name="Owen C."/>
            <person name="Harkess A."/>
            <person name="Leebens-Mack J."/>
            <person name="Jimenez L.E."/>
            <person name="Osbourn A."/>
            <person name="Sattely E.S."/>
        </authorList>
    </citation>
    <scope>NUCLEOTIDE SEQUENCE [LARGE SCALE GENOMIC DNA]</scope>
    <source>
        <strain evidence="2">cv. JPN11</strain>
        <tissue evidence="1">Leaf</tissue>
    </source>
</reference>
<dbReference type="EMBL" id="CM051405">
    <property type="protein sequence ID" value="KAJ4704825.1"/>
    <property type="molecule type" value="Genomic_DNA"/>
</dbReference>
<proteinExistence type="predicted"/>
<keyword evidence="1" id="KW-0687">Ribonucleoprotein</keyword>
<name>A0ACC1X049_MELAZ</name>
<accession>A0ACC1X049</accession>
<gene>
    <name evidence="1" type="ORF">OWV82_021679</name>
</gene>
<evidence type="ECO:0000313" key="1">
    <source>
        <dbReference type="EMBL" id="KAJ4704825.1"/>
    </source>
</evidence>
<organism evidence="1 2">
    <name type="scientific">Melia azedarach</name>
    <name type="common">Chinaberry tree</name>
    <dbReference type="NCBI Taxonomy" id="155640"/>
    <lineage>
        <taxon>Eukaryota</taxon>
        <taxon>Viridiplantae</taxon>
        <taxon>Streptophyta</taxon>
        <taxon>Embryophyta</taxon>
        <taxon>Tracheophyta</taxon>
        <taxon>Spermatophyta</taxon>
        <taxon>Magnoliopsida</taxon>
        <taxon>eudicotyledons</taxon>
        <taxon>Gunneridae</taxon>
        <taxon>Pentapetalae</taxon>
        <taxon>rosids</taxon>
        <taxon>malvids</taxon>
        <taxon>Sapindales</taxon>
        <taxon>Meliaceae</taxon>
        <taxon>Melia</taxon>
    </lineage>
</organism>
<keyword evidence="1" id="KW-0689">Ribosomal protein</keyword>
<keyword evidence="2" id="KW-1185">Reference proteome</keyword>
<evidence type="ECO:0000313" key="2">
    <source>
        <dbReference type="Proteomes" id="UP001164539"/>
    </source>
</evidence>
<sequence>MAAAAARPLVTVQSLEGDMATDSPATVALPDTSAESWGTGRAVSRIPRVPGGGTHRAGQGAFGNMCRGGRMFAPTKIWRRWHRKINVNQKRYAIISAIAASAIPSLVMARGHKVETVPEMPLVVSDSAEGVEKTSAALKVLKQIGALADAEKAKDSQGIRPGKGKMRNRRYISRKGPLVVYATEGAKLVKAFRNIPGVEVVNVERLNLLKLAPGGHLGRFVIWTKSAFEKLDEIYGTFEKGSEKKKGYVLPRSKMVNADLARIINSDEVQSVVRPIKKEVKRATMKKNPLKNLNTMLKLNPYAKTARRMSLLAEAQRVKAKKEKLDKKRKPITKEEAAAIKAAGKSWYQTMISDSDYTEFENFSKWLGVSQ</sequence>
<dbReference type="Proteomes" id="UP001164539">
    <property type="component" value="Chromosome 12"/>
</dbReference>
<comment type="caution">
    <text evidence="1">The sequence shown here is derived from an EMBL/GenBank/DDBJ whole genome shotgun (WGS) entry which is preliminary data.</text>
</comment>
<protein>
    <submittedName>
        <fullName evidence="1">60S ribosomal protein L4</fullName>
    </submittedName>
</protein>